<name>A0A2G5TIG6_9PELO</name>
<dbReference type="Proteomes" id="UP000230233">
    <property type="component" value="Chromosome V"/>
</dbReference>
<keyword evidence="2" id="KW-1185">Reference proteome</keyword>
<reference evidence="2" key="1">
    <citation type="submission" date="2017-10" db="EMBL/GenBank/DDBJ databases">
        <title>Rapid genome shrinkage in a self-fertile nematode reveals novel sperm competition proteins.</title>
        <authorList>
            <person name="Yin D."/>
            <person name="Schwarz E.M."/>
            <person name="Thomas C.G."/>
            <person name="Felde R.L."/>
            <person name="Korf I.F."/>
            <person name="Cutter A.D."/>
            <person name="Schartner C.M."/>
            <person name="Ralston E.J."/>
            <person name="Meyer B.J."/>
            <person name="Haag E.S."/>
        </authorList>
    </citation>
    <scope>NUCLEOTIDE SEQUENCE [LARGE SCALE GENOMIC DNA]</scope>
    <source>
        <strain evidence="2">JU1422</strain>
    </source>
</reference>
<gene>
    <name evidence="1" type="primary">Cnig_chr_V.g19453</name>
    <name evidence="1" type="ORF">B9Z55_019453</name>
</gene>
<organism evidence="1 2">
    <name type="scientific">Caenorhabditis nigoni</name>
    <dbReference type="NCBI Taxonomy" id="1611254"/>
    <lineage>
        <taxon>Eukaryota</taxon>
        <taxon>Metazoa</taxon>
        <taxon>Ecdysozoa</taxon>
        <taxon>Nematoda</taxon>
        <taxon>Chromadorea</taxon>
        <taxon>Rhabditida</taxon>
        <taxon>Rhabditina</taxon>
        <taxon>Rhabditomorpha</taxon>
        <taxon>Rhabditoidea</taxon>
        <taxon>Rhabditidae</taxon>
        <taxon>Peloderinae</taxon>
        <taxon>Caenorhabditis</taxon>
    </lineage>
</organism>
<dbReference type="EMBL" id="PDUG01000005">
    <property type="protein sequence ID" value="PIC27092.1"/>
    <property type="molecule type" value="Genomic_DNA"/>
</dbReference>
<evidence type="ECO:0000313" key="1">
    <source>
        <dbReference type="EMBL" id="PIC27092.1"/>
    </source>
</evidence>
<dbReference type="AlphaFoldDB" id="A0A2G5TIG6"/>
<sequence>MIFEGSAMKNTRKPIRRRWQTHSTLRQYLPTSSGRGKAGRKSIFETGLVALRVVMVGYGRVFQGIGTRQFPREINEISYIR</sequence>
<protein>
    <submittedName>
        <fullName evidence="1">Uncharacterized protein</fullName>
    </submittedName>
</protein>
<comment type="caution">
    <text evidence="1">The sequence shown here is derived from an EMBL/GenBank/DDBJ whole genome shotgun (WGS) entry which is preliminary data.</text>
</comment>
<evidence type="ECO:0000313" key="2">
    <source>
        <dbReference type="Proteomes" id="UP000230233"/>
    </source>
</evidence>
<proteinExistence type="predicted"/>
<accession>A0A2G5TIG6</accession>